<keyword evidence="4" id="KW-1185">Reference proteome</keyword>
<gene>
    <name evidence="3" type="ORF">Ae201684_011938</name>
</gene>
<evidence type="ECO:0000313" key="4">
    <source>
        <dbReference type="Proteomes" id="UP000481153"/>
    </source>
</evidence>
<feature type="domain" description="PB1" evidence="2">
    <location>
        <begin position="5"/>
        <end position="90"/>
    </location>
</feature>
<evidence type="ECO:0000313" key="3">
    <source>
        <dbReference type="EMBL" id="KAF0730515.1"/>
    </source>
</evidence>
<evidence type="ECO:0000259" key="2">
    <source>
        <dbReference type="SMART" id="SM00666"/>
    </source>
</evidence>
<evidence type="ECO:0000256" key="1">
    <source>
        <dbReference type="SAM" id="Coils"/>
    </source>
</evidence>
<keyword evidence="1" id="KW-0175">Coiled coil</keyword>
<dbReference type="EMBL" id="VJMJ01000153">
    <property type="protein sequence ID" value="KAF0730515.1"/>
    <property type="molecule type" value="Genomic_DNA"/>
</dbReference>
<dbReference type="Proteomes" id="UP000481153">
    <property type="component" value="Unassembled WGS sequence"/>
</dbReference>
<dbReference type="CDD" id="cd05992">
    <property type="entry name" value="PB1"/>
    <property type="match status" value="1"/>
</dbReference>
<reference evidence="3 4" key="1">
    <citation type="submission" date="2019-07" db="EMBL/GenBank/DDBJ databases">
        <title>Genomics analysis of Aphanomyces spp. identifies a new class of oomycete effector associated with host adaptation.</title>
        <authorList>
            <person name="Gaulin E."/>
        </authorList>
    </citation>
    <scope>NUCLEOTIDE SEQUENCE [LARGE SCALE GENOMIC DNA]</scope>
    <source>
        <strain evidence="3 4">ATCC 201684</strain>
    </source>
</reference>
<dbReference type="VEuPathDB" id="FungiDB:AeMF1_015882"/>
<sequence length="389" mass="41985">MEQNMTAIKIGYKGEIHRIRVDLTAFKFGDLEALFEATFNLTRDSFVVQYKDGEGDVVNVKSTEEYEEACRLFTAATDSAKSLRFTAVPTTQVVFQQNVAEPILKVIEQLVQSLNEAMEKVKREQWAAKAQENARAFATKAQENAGEWASQAQVNAGVWSVKAQEAMASTGAVLNEQFSKTGDVLSEKLAQTSTVVNEKLAEAGAALAPIANKTVEESKAAFEAAKKSLNDIEFDKIKQALNEIEIDRLMKDASDGVKSAADVAAAYAQNLVNELNKLKQHTATDAVVVETPVAVPVAAPVDEVVEAAPAEPTVQVVVQQAAAETPAEAEWEEVQDETSAAPSPEESKWAAQLALVREVFPDANTAAVIDLLEAAKGDVHVVLNQLVDL</sequence>
<name>A0A6G0WSV9_9STRA</name>
<dbReference type="SUPFAM" id="SSF54277">
    <property type="entry name" value="CAD &amp; PB1 domains"/>
    <property type="match status" value="1"/>
</dbReference>
<comment type="caution">
    <text evidence="3">The sequence shown here is derived from an EMBL/GenBank/DDBJ whole genome shotgun (WGS) entry which is preliminary data.</text>
</comment>
<protein>
    <recommendedName>
        <fullName evidence="2">PB1 domain-containing protein</fullName>
    </recommendedName>
</protein>
<dbReference type="InterPro" id="IPR000270">
    <property type="entry name" value="PB1_dom"/>
</dbReference>
<organism evidence="3 4">
    <name type="scientific">Aphanomyces euteiches</name>
    <dbReference type="NCBI Taxonomy" id="100861"/>
    <lineage>
        <taxon>Eukaryota</taxon>
        <taxon>Sar</taxon>
        <taxon>Stramenopiles</taxon>
        <taxon>Oomycota</taxon>
        <taxon>Saprolegniomycetes</taxon>
        <taxon>Saprolegniales</taxon>
        <taxon>Verrucalvaceae</taxon>
        <taxon>Aphanomyces</taxon>
    </lineage>
</organism>
<proteinExistence type="predicted"/>
<dbReference type="Gene3D" id="3.10.20.90">
    <property type="entry name" value="Phosphatidylinositol 3-kinase Catalytic Subunit, Chain A, domain 1"/>
    <property type="match status" value="1"/>
</dbReference>
<dbReference type="Pfam" id="PF00564">
    <property type="entry name" value="PB1"/>
    <property type="match status" value="1"/>
</dbReference>
<dbReference type="SMART" id="SM00666">
    <property type="entry name" value="PB1"/>
    <property type="match status" value="1"/>
</dbReference>
<feature type="coiled-coil region" evidence="1">
    <location>
        <begin position="104"/>
        <end position="134"/>
    </location>
</feature>
<accession>A0A6G0WSV9</accession>
<dbReference type="AlphaFoldDB" id="A0A6G0WSV9"/>